<name>A0A8S1XPS2_9CILI</name>
<keyword evidence="2" id="KW-1185">Reference proteome</keyword>
<reference evidence="1" key="1">
    <citation type="submission" date="2021-01" db="EMBL/GenBank/DDBJ databases">
        <authorList>
            <consortium name="Genoscope - CEA"/>
            <person name="William W."/>
        </authorList>
    </citation>
    <scope>NUCLEOTIDE SEQUENCE</scope>
</reference>
<accession>A0A8S1XPS2</accession>
<protein>
    <submittedName>
        <fullName evidence="1">Uncharacterized protein</fullName>
    </submittedName>
</protein>
<proteinExistence type="predicted"/>
<comment type="caution">
    <text evidence="1">The sequence shown here is derived from an EMBL/GenBank/DDBJ whole genome shotgun (WGS) entry which is preliminary data.</text>
</comment>
<evidence type="ECO:0000313" key="2">
    <source>
        <dbReference type="Proteomes" id="UP000689195"/>
    </source>
</evidence>
<organism evidence="1 2">
    <name type="scientific">Paramecium pentaurelia</name>
    <dbReference type="NCBI Taxonomy" id="43138"/>
    <lineage>
        <taxon>Eukaryota</taxon>
        <taxon>Sar</taxon>
        <taxon>Alveolata</taxon>
        <taxon>Ciliophora</taxon>
        <taxon>Intramacronucleata</taxon>
        <taxon>Oligohymenophorea</taxon>
        <taxon>Peniculida</taxon>
        <taxon>Parameciidae</taxon>
        <taxon>Paramecium</taxon>
    </lineage>
</organism>
<gene>
    <name evidence="1" type="ORF">PPENT_87.1.T1330125</name>
</gene>
<sequence length="49" mass="5688">MQFILYIFIIQANKHRLNLDPGLMTQVFDSPVSIAMIAQSAIFLTYWLN</sequence>
<dbReference type="EMBL" id="CAJJDO010000133">
    <property type="protein sequence ID" value="CAD8203291.1"/>
    <property type="molecule type" value="Genomic_DNA"/>
</dbReference>
<dbReference type="AlphaFoldDB" id="A0A8S1XPS2"/>
<dbReference type="Proteomes" id="UP000689195">
    <property type="component" value="Unassembled WGS sequence"/>
</dbReference>
<evidence type="ECO:0000313" key="1">
    <source>
        <dbReference type="EMBL" id="CAD8203291.1"/>
    </source>
</evidence>